<dbReference type="RefSeq" id="WP_136827307.1">
    <property type="nucleotide sequence ID" value="NZ_SWBP01000006.1"/>
</dbReference>
<reference evidence="1 2" key="1">
    <citation type="submission" date="2019-04" db="EMBL/GenBank/DDBJ databases">
        <title>Pedobacter sp. AR-3-17 sp. nov., isolated from Arctic soil.</title>
        <authorList>
            <person name="Dahal R.H."/>
            <person name="Kim D.-U."/>
        </authorList>
    </citation>
    <scope>NUCLEOTIDE SEQUENCE [LARGE SCALE GENOMIC DNA]</scope>
    <source>
        <strain evidence="1 2">AR-3-17</strain>
    </source>
</reference>
<name>A0A4U1BV08_9SPHI</name>
<dbReference type="Proteomes" id="UP000308181">
    <property type="component" value="Unassembled WGS sequence"/>
</dbReference>
<proteinExistence type="predicted"/>
<organism evidence="1 2">
    <name type="scientific">Pedobacter cryophilus</name>
    <dbReference type="NCBI Taxonomy" id="2571271"/>
    <lineage>
        <taxon>Bacteria</taxon>
        <taxon>Pseudomonadati</taxon>
        <taxon>Bacteroidota</taxon>
        <taxon>Sphingobacteriia</taxon>
        <taxon>Sphingobacteriales</taxon>
        <taxon>Sphingobacteriaceae</taxon>
        <taxon>Pedobacter</taxon>
    </lineage>
</organism>
<sequence length="266" mass="29323">MKRFYFLIIFIVSNFQLQAQINYGPRITAMGGAGVALQDVWSAQKNQAGIAGLKNPIISAGYENRFGVKELSTQSAVFAIPIKNYALGASFQSYGVDAYNEVKTGLSLAKSFGPKLLAAINLNYHQLKIDNYGNSQSFSVEVGLQYQAFEKLWLGTHIANPNQSKYGEQTEQIIPAHIQFGASYLFSDQLTISSEVEKVLDNQADFKVGLEYKVVKFVALRGGISVNPFKQFAGFGINYEKLNLDFAIASHPVLGYSPQIAIGYEF</sequence>
<dbReference type="EMBL" id="SWBP01000006">
    <property type="protein sequence ID" value="TKB95931.1"/>
    <property type="molecule type" value="Genomic_DNA"/>
</dbReference>
<protein>
    <submittedName>
        <fullName evidence="1">Uncharacterized protein</fullName>
    </submittedName>
</protein>
<evidence type="ECO:0000313" key="1">
    <source>
        <dbReference type="EMBL" id="TKB95931.1"/>
    </source>
</evidence>
<keyword evidence="2" id="KW-1185">Reference proteome</keyword>
<accession>A0A4U1BV08</accession>
<dbReference type="Gene3D" id="2.40.160.60">
    <property type="entry name" value="Outer membrane protein transport protein (OMPP1/FadL/TodX)"/>
    <property type="match status" value="1"/>
</dbReference>
<dbReference type="OrthoDB" id="748007at2"/>
<comment type="caution">
    <text evidence="1">The sequence shown here is derived from an EMBL/GenBank/DDBJ whole genome shotgun (WGS) entry which is preliminary data.</text>
</comment>
<dbReference type="SUPFAM" id="SSF56935">
    <property type="entry name" value="Porins"/>
    <property type="match status" value="1"/>
</dbReference>
<evidence type="ECO:0000313" key="2">
    <source>
        <dbReference type="Proteomes" id="UP000308181"/>
    </source>
</evidence>
<dbReference type="AlphaFoldDB" id="A0A4U1BV08"/>
<gene>
    <name evidence="1" type="ORF">FA046_14745</name>
</gene>